<keyword evidence="11" id="KW-0862">Zinc</keyword>
<dbReference type="InterPro" id="IPR001818">
    <property type="entry name" value="Pept_M10_metallopeptidase"/>
</dbReference>
<dbReference type="InterPro" id="IPR050557">
    <property type="entry name" value="RTX_toxin/Mannuronan_C5-epim"/>
</dbReference>
<dbReference type="GO" id="GO:0090729">
    <property type="term" value="F:toxin activity"/>
    <property type="evidence" value="ECO:0007669"/>
    <property type="project" value="UniProtKB-KW"/>
</dbReference>
<evidence type="ECO:0000259" key="14">
    <source>
        <dbReference type="SMART" id="SM00235"/>
    </source>
</evidence>
<dbReference type="InterPro" id="IPR018511">
    <property type="entry name" value="Hemolysin-typ_Ca-bd_CS"/>
</dbReference>
<dbReference type="SUPFAM" id="SSF51120">
    <property type="entry name" value="beta-Roll"/>
    <property type="match status" value="2"/>
</dbReference>
<keyword evidence="8" id="KW-0479">Metal-binding</keyword>
<dbReference type="Proteomes" id="UP000269689">
    <property type="component" value="Unassembled WGS sequence"/>
</dbReference>
<gene>
    <name evidence="15" type="ORF">EDD53_2666</name>
</gene>
<evidence type="ECO:0000313" key="15">
    <source>
        <dbReference type="EMBL" id="RPE63071.1"/>
    </source>
</evidence>
<feature type="domain" description="Peptidase metallopeptidase" evidence="14">
    <location>
        <begin position="190"/>
        <end position="336"/>
    </location>
</feature>
<keyword evidence="16" id="KW-1185">Reference proteome</keyword>
<dbReference type="InterPro" id="IPR011049">
    <property type="entry name" value="Serralysin-like_metalloprot_C"/>
</dbReference>
<dbReference type="Pfam" id="PF00413">
    <property type="entry name" value="Peptidase_M10"/>
    <property type="match status" value="1"/>
</dbReference>
<dbReference type="Gene3D" id="2.60.120.380">
    <property type="match status" value="1"/>
</dbReference>
<keyword evidence="12" id="KW-0843">Virulence</keyword>
<protein>
    <submittedName>
        <fullName evidence="15">Serralysin</fullName>
    </submittedName>
</protein>
<dbReference type="Pfam" id="PF08548">
    <property type="entry name" value="Peptidase_M10_C"/>
    <property type="match status" value="1"/>
</dbReference>
<dbReference type="InterPro" id="IPR006026">
    <property type="entry name" value="Peptidase_Metallo"/>
</dbReference>
<dbReference type="InterPro" id="IPR034033">
    <property type="entry name" value="Serralysin-like"/>
</dbReference>
<dbReference type="Pfam" id="PF00353">
    <property type="entry name" value="HemolysinCabind"/>
    <property type="match status" value="1"/>
</dbReference>
<comment type="cofactor">
    <cofactor evidence="1">
        <name>Ca(2+)</name>
        <dbReference type="ChEBI" id="CHEBI:29108"/>
    </cofactor>
</comment>
<keyword evidence="9" id="KW-0677">Repeat</keyword>
<dbReference type="SUPFAM" id="SSF55486">
    <property type="entry name" value="Metalloproteases ('zincins'), catalytic domain"/>
    <property type="match status" value="1"/>
</dbReference>
<evidence type="ECO:0000313" key="16">
    <source>
        <dbReference type="Proteomes" id="UP000269689"/>
    </source>
</evidence>
<evidence type="ECO:0000256" key="5">
    <source>
        <dbReference type="ARBA" id="ARBA00022525"/>
    </source>
</evidence>
<dbReference type="GO" id="GO:0008270">
    <property type="term" value="F:zinc ion binding"/>
    <property type="evidence" value="ECO:0007669"/>
    <property type="project" value="InterPro"/>
</dbReference>
<dbReference type="PANTHER" id="PTHR38340:SF1">
    <property type="entry name" value="S-LAYER PROTEIN"/>
    <property type="match status" value="1"/>
</dbReference>
<evidence type="ECO:0000256" key="7">
    <source>
        <dbReference type="ARBA" id="ARBA00022670"/>
    </source>
</evidence>
<dbReference type="InterPro" id="IPR024079">
    <property type="entry name" value="MetalloPept_cat_dom_sf"/>
</dbReference>
<dbReference type="InterPro" id="IPR003995">
    <property type="entry name" value="RTX_toxin_determinant-A"/>
</dbReference>
<evidence type="ECO:0000256" key="13">
    <source>
        <dbReference type="ARBA" id="ARBA00023136"/>
    </source>
</evidence>
<comment type="similarity">
    <text evidence="4">Belongs to the peptidase M10B family.</text>
</comment>
<evidence type="ECO:0000256" key="9">
    <source>
        <dbReference type="ARBA" id="ARBA00022737"/>
    </source>
</evidence>
<dbReference type="SMART" id="SM00235">
    <property type="entry name" value="ZnMc"/>
    <property type="match status" value="1"/>
</dbReference>
<evidence type="ECO:0000256" key="4">
    <source>
        <dbReference type="ARBA" id="ARBA00009490"/>
    </source>
</evidence>
<proteinExistence type="inferred from homology"/>
<keyword evidence="6" id="KW-0800">Toxin</keyword>
<keyword evidence="7" id="KW-0645">Protease</keyword>
<evidence type="ECO:0000256" key="1">
    <source>
        <dbReference type="ARBA" id="ARBA00001913"/>
    </source>
</evidence>
<dbReference type="GO" id="GO:0016020">
    <property type="term" value="C:membrane"/>
    <property type="evidence" value="ECO:0007669"/>
    <property type="project" value="UniProtKB-SubCell"/>
</dbReference>
<keyword evidence="5" id="KW-0964">Secreted</keyword>
<dbReference type="Pfam" id="PF04151">
    <property type="entry name" value="PPC"/>
    <property type="match status" value="1"/>
</dbReference>
<sequence length="536" mass="56483">MSFEVKIYYPYADVSIMSTVPKSLFFSDSDSFQIRHTHTQANVYETGDAAGNTGTSASINEGDTFYGFLSSQTDSDWIEITLTAGETYTFDLDGSAGLFDTTLTLRDRFGNELAYNDDTGRELFSSLTYTAGSTGTFYLDVGAYQYSSTSDNFGGYTLHAGDTGPLEEGTIEELAHFLTDGFWEANGDQRSAFDTSSSNIITVNITDLNSTEQTLALDAMSAWEMVADIEFTLVQTSNSDITFLNDAPFAFDVDAYSTSETSGGTIISSDVVITTGWIEAYGDSIGTYGFQTYIHELGHALGLGHQSNYNGSANFPSDADFANDSWQVSVMSYFDQETNTLVDASLASVVSTMMSDIYAIHDLYGAAGAGSVTAGDTIWGSGTNIANYLGDLMDDVDNGYASSYSGDPIALTIYDASGTDLIDLDFSTTDDNLDMRAGEFSDVMGLIGNIGIAVGTEIENASMGQGNDTVTGNSLANIIRGRGGDDTLNGAGGDDTLIGGAGLDTLNGGNGNDTLIGGAGADALVGGAGTDRAQYT</sequence>
<dbReference type="GO" id="GO:0031012">
    <property type="term" value="C:extracellular matrix"/>
    <property type="evidence" value="ECO:0007669"/>
    <property type="project" value="InterPro"/>
</dbReference>
<evidence type="ECO:0000256" key="6">
    <source>
        <dbReference type="ARBA" id="ARBA00022656"/>
    </source>
</evidence>
<dbReference type="PRINTS" id="PR00313">
    <property type="entry name" value="CABNDNGRPT"/>
</dbReference>
<dbReference type="InterPro" id="IPR001343">
    <property type="entry name" value="Hemolysn_Ca-bd"/>
</dbReference>
<feature type="non-terminal residue" evidence="15">
    <location>
        <position position="536"/>
    </location>
</feature>
<dbReference type="Gene3D" id="3.40.390.10">
    <property type="entry name" value="Collagenase (Catalytic Domain)"/>
    <property type="match status" value="1"/>
</dbReference>
<dbReference type="InterPro" id="IPR013858">
    <property type="entry name" value="Peptidase_M10B_C"/>
</dbReference>
<name>A0A3N4U7I1_9RHOB</name>
<dbReference type="InterPro" id="IPR007280">
    <property type="entry name" value="Peptidase_C_arc/bac"/>
</dbReference>
<keyword evidence="13" id="KW-0472">Membrane</keyword>
<dbReference type="CDD" id="cd04277">
    <property type="entry name" value="ZnMc_serralysin_like"/>
    <property type="match status" value="1"/>
</dbReference>
<dbReference type="Gene3D" id="2.150.10.10">
    <property type="entry name" value="Serralysin-like metalloprotease, C-terminal"/>
    <property type="match status" value="2"/>
</dbReference>
<evidence type="ECO:0000256" key="10">
    <source>
        <dbReference type="ARBA" id="ARBA00022801"/>
    </source>
</evidence>
<dbReference type="AlphaFoldDB" id="A0A3N4U7I1"/>
<evidence type="ECO:0000256" key="3">
    <source>
        <dbReference type="ARBA" id="ARBA00004613"/>
    </source>
</evidence>
<dbReference type="GO" id="GO:0004222">
    <property type="term" value="F:metalloendopeptidase activity"/>
    <property type="evidence" value="ECO:0007669"/>
    <property type="project" value="InterPro"/>
</dbReference>
<keyword evidence="10" id="KW-0378">Hydrolase</keyword>
<organism evidence="15 16">
    <name type="scientific">Pacificibacter maritimus</name>
    <dbReference type="NCBI Taxonomy" id="762213"/>
    <lineage>
        <taxon>Bacteria</taxon>
        <taxon>Pseudomonadati</taxon>
        <taxon>Pseudomonadota</taxon>
        <taxon>Alphaproteobacteria</taxon>
        <taxon>Rhodobacterales</taxon>
        <taxon>Roseobacteraceae</taxon>
        <taxon>Pacificibacter</taxon>
    </lineage>
</organism>
<evidence type="ECO:0000256" key="2">
    <source>
        <dbReference type="ARBA" id="ARBA00004370"/>
    </source>
</evidence>
<evidence type="ECO:0000256" key="12">
    <source>
        <dbReference type="ARBA" id="ARBA00023026"/>
    </source>
</evidence>
<comment type="subcellular location">
    <subcellularLocation>
        <location evidence="2">Membrane</location>
    </subcellularLocation>
    <subcellularLocation>
        <location evidence="3">Secreted</location>
    </subcellularLocation>
</comment>
<dbReference type="PANTHER" id="PTHR38340">
    <property type="entry name" value="S-LAYER PROTEIN"/>
    <property type="match status" value="1"/>
</dbReference>
<dbReference type="PROSITE" id="PS00330">
    <property type="entry name" value="HEMOLYSIN_CALCIUM"/>
    <property type="match status" value="4"/>
</dbReference>
<dbReference type="GO" id="GO:0006508">
    <property type="term" value="P:proteolysis"/>
    <property type="evidence" value="ECO:0007669"/>
    <property type="project" value="UniProtKB-KW"/>
</dbReference>
<dbReference type="GO" id="GO:0005615">
    <property type="term" value="C:extracellular space"/>
    <property type="evidence" value="ECO:0007669"/>
    <property type="project" value="InterPro"/>
</dbReference>
<dbReference type="PRINTS" id="PR01488">
    <property type="entry name" value="RTXTOXINA"/>
</dbReference>
<accession>A0A3N4U7I1</accession>
<evidence type="ECO:0000256" key="11">
    <source>
        <dbReference type="ARBA" id="ARBA00022833"/>
    </source>
</evidence>
<dbReference type="EMBL" id="RKQK01000005">
    <property type="protein sequence ID" value="RPE63071.1"/>
    <property type="molecule type" value="Genomic_DNA"/>
</dbReference>
<reference evidence="15 16" key="1">
    <citation type="submission" date="2018-11" db="EMBL/GenBank/DDBJ databases">
        <title>Genomic Encyclopedia of Type Strains, Phase IV (KMG-IV): sequencing the most valuable type-strain genomes for metagenomic binning, comparative biology and taxonomic classification.</title>
        <authorList>
            <person name="Goeker M."/>
        </authorList>
    </citation>
    <scope>NUCLEOTIDE SEQUENCE [LARGE SCALE GENOMIC DNA]</scope>
    <source>
        <strain evidence="15 16">DSM 104731</strain>
    </source>
</reference>
<comment type="caution">
    <text evidence="15">The sequence shown here is derived from an EMBL/GenBank/DDBJ whole genome shotgun (WGS) entry which is preliminary data.</text>
</comment>
<evidence type="ECO:0000256" key="8">
    <source>
        <dbReference type="ARBA" id="ARBA00022723"/>
    </source>
</evidence>
<dbReference type="GO" id="GO:0005509">
    <property type="term" value="F:calcium ion binding"/>
    <property type="evidence" value="ECO:0007669"/>
    <property type="project" value="InterPro"/>
</dbReference>